<sequence length="246" mass="26537">MPQPTTPHHRLRAAVFSPLSENGKADQVEDRLLQGIIAGILSDGDRLPRETELATSLGVATVTAREALVGLRARGLLATRRGRDGGSFITVRPEDRLRLVAERLNHLSRVELRDTAIHYSAIASTAAGLAARFADVNDVALLRSLLAGDSWMHATGNFLLELAALSQSARLTREYVRLHAEFGMLLLGAEHDHALGAEVLGCCERIASAIEAGDGTQARELTDGYVAQLLDWLIREHSALAARSSP</sequence>
<keyword evidence="2" id="KW-0238">DNA-binding</keyword>
<dbReference type="InterPro" id="IPR036388">
    <property type="entry name" value="WH-like_DNA-bd_sf"/>
</dbReference>
<accession>A0A4Q8ADU5</accession>
<dbReference type="OrthoDB" id="9784718at2"/>
<evidence type="ECO:0000313" key="5">
    <source>
        <dbReference type="EMBL" id="RZU62412.1"/>
    </source>
</evidence>
<evidence type="ECO:0000256" key="3">
    <source>
        <dbReference type="ARBA" id="ARBA00023163"/>
    </source>
</evidence>
<keyword evidence="6" id="KW-1185">Reference proteome</keyword>
<dbReference type="CDD" id="cd07377">
    <property type="entry name" value="WHTH_GntR"/>
    <property type="match status" value="1"/>
</dbReference>
<keyword evidence="1" id="KW-0805">Transcription regulation</keyword>
<dbReference type="Pfam" id="PF00392">
    <property type="entry name" value="GntR"/>
    <property type="match status" value="1"/>
</dbReference>
<gene>
    <name evidence="5" type="ORF">EV380_2006</name>
</gene>
<dbReference type="PANTHER" id="PTHR43537:SF24">
    <property type="entry name" value="GLUCONATE OPERON TRANSCRIPTIONAL REPRESSOR"/>
    <property type="match status" value="1"/>
</dbReference>
<dbReference type="Gene3D" id="1.20.120.530">
    <property type="entry name" value="GntR ligand-binding domain-like"/>
    <property type="match status" value="1"/>
</dbReference>
<dbReference type="SUPFAM" id="SSF46785">
    <property type="entry name" value="Winged helix' DNA-binding domain"/>
    <property type="match status" value="1"/>
</dbReference>
<evidence type="ECO:0000259" key="4">
    <source>
        <dbReference type="PROSITE" id="PS50949"/>
    </source>
</evidence>
<evidence type="ECO:0000256" key="1">
    <source>
        <dbReference type="ARBA" id="ARBA00023015"/>
    </source>
</evidence>
<dbReference type="InterPro" id="IPR000524">
    <property type="entry name" value="Tscrpt_reg_HTH_GntR"/>
</dbReference>
<dbReference type="SMART" id="SM00345">
    <property type="entry name" value="HTH_GNTR"/>
    <property type="match status" value="1"/>
</dbReference>
<reference evidence="5 6" key="1">
    <citation type="submission" date="2019-02" db="EMBL/GenBank/DDBJ databases">
        <title>Sequencing the genomes of 1000 actinobacteria strains.</title>
        <authorList>
            <person name="Klenk H.-P."/>
        </authorList>
    </citation>
    <scope>NUCLEOTIDE SEQUENCE [LARGE SCALE GENOMIC DNA]</scope>
    <source>
        <strain evidence="5 6">DSM 17364</strain>
    </source>
</reference>
<dbReference type="PANTHER" id="PTHR43537">
    <property type="entry name" value="TRANSCRIPTIONAL REGULATOR, GNTR FAMILY"/>
    <property type="match status" value="1"/>
</dbReference>
<name>A0A4Q8ADU5_9MICC</name>
<evidence type="ECO:0000313" key="6">
    <source>
        <dbReference type="Proteomes" id="UP000292685"/>
    </source>
</evidence>
<dbReference type="PRINTS" id="PR00035">
    <property type="entry name" value="HTHGNTR"/>
</dbReference>
<dbReference type="AlphaFoldDB" id="A0A4Q8ADU5"/>
<dbReference type="RefSeq" id="WP_130451018.1">
    <property type="nucleotide sequence ID" value="NZ_SHLA01000001.1"/>
</dbReference>
<dbReference type="InterPro" id="IPR008920">
    <property type="entry name" value="TF_FadR/GntR_C"/>
</dbReference>
<proteinExistence type="predicted"/>
<comment type="caution">
    <text evidence="5">The sequence shown here is derived from an EMBL/GenBank/DDBJ whole genome shotgun (WGS) entry which is preliminary data.</text>
</comment>
<keyword evidence="3" id="KW-0804">Transcription</keyword>
<organism evidence="5 6">
    <name type="scientific">Zhihengliuella halotolerans</name>
    <dbReference type="NCBI Taxonomy" id="370736"/>
    <lineage>
        <taxon>Bacteria</taxon>
        <taxon>Bacillati</taxon>
        <taxon>Actinomycetota</taxon>
        <taxon>Actinomycetes</taxon>
        <taxon>Micrococcales</taxon>
        <taxon>Micrococcaceae</taxon>
        <taxon>Zhihengliuella</taxon>
    </lineage>
</organism>
<dbReference type="PROSITE" id="PS50949">
    <property type="entry name" value="HTH_GNTR"/>
    <property type="match status" value="1"/>
</dbReference>
<dbReference type="GO" id="GO:0003677">
    <property type="term" value="F:DNA binding"/>
    <property type="evidence" value="ECO:0007669"/>
    <property type="project" value="UniProtKB-KW"/>
</dbReference>
<dbReference type="Gene3D" id="1.10.10.10">
    <property type="entry name" value="Winged helix-like DNA-binding domain superfamily/Winged helix DNA-binding domain"/>
    <property type="match status" value="1"/>
</dbReference>
<evidence type="ECO:0000256" key="2">
    <source>
        <dbReference type="ARBA" id="ARBA00023125"/>
    </source>
</evidence>
<feature type="domain" description="HTH gntR-type" evidence="4">
    <location>
        <begin position="22"/>
        <end position="92"/>
    </location>
</feature>
<protein>
    <submittedName>
        <fullName evidence="5">GntR family transcriptional regulator</fullName>
    </submittedName>
</protein>
<dbReference type="Proteomes" id="UP000292685">
    <property type="component" value="Unassembled WGS sequence"/>
</dbReference>
<dbReference type="EMBL" id="SHLA01000001">
    <property type="protein sequence ID" value="RZU62412.1"/>
    <property type="molecule type" value="Genomic_DNA"/>
</dbReference>
<dbReference type="InterPro" id="IPR036390">
    <property type="entry name" value="WH_DNA-bd_sf"/>
</dbReference>
<dbReference type="GO" id="GO:0003700">
    <property type="term" value="F:DNA-binding transcription factor activity"/>
    <property type="evidence" value="ECO:0007669"/>
    <property type="project" value="InterPro"/>
</dbReference>
<dbReference type="SUPFAM" id="SSF48008">
    <property type="entry name" value="GntR ligand-binding domain-like"/>
    <property type="match status" value="1"/>
</dbReference>